<sequence>MKNYHIYKKKINHGSPPELWEYFNTISGTSTGSIIAAGLSIDQGGGHALSPETILSEYKKDLFKINGYRAGENWFFQSYDVIKFLITNDPIYKIDGVENEIENIFLNKTISTSLSYLVILFVSVNDGGFAYATNENVSFPNYWFQNKHMTFSSDKMPISKIIISSSSALPYFALSDFKIPLSYELESDLSKKEHPHEFVGADGGFYQNDPVFLSISESRRKFGSDSNIHVVSLGTGLSPRSSYETMDDTFTYPVKGLGVLFHLAAGLMRSSSSVANEYFLTDPTIEYFRIDRALPSGFKENIADSSNENTKNIQCQANIISNSAHEMIHKIALELFESKFPYK</sequence>
<feature type="active site" description="Proton acceptor" evidence="3">
    <location>
        <position position="202"/>
    </location>
</feature>
<dbReference type="EMBL" id="CP023189">
    <property type="protein sequence ID" value="AXM99537.1"/>
    <property type="molecule type" value="Genomic_DNA"/>
</dbReference>
<comment type="caution">
    <text evidence="3">Lacks conserved residue(s) required for the propagation of feature annotation.</text>
</comment>
<dbReference type="PANTHER" id="PTHR32176">
    <property type="entry name" value="XYLOSE ISOMERASE"/>
    <property type="match status" value="1"/>
</dbReference>
<dbReference type="PANTHER" id="PTHR32176:SF92">
    <property type="entry name" value="XYLOSE ISOMERASE"/>
    <property type="match status" value="1"/>
</dbReference>
<dbReference type="Proteomes" id="UP000256572">
    <property type="component" value="Chromosome"/>
</dbReference>
<evidence type="ECO:0000256" key="1">
    <source>
        <dbReference type="ARBA" id="ARBA00010240"/>
    </source>
</evidence>
<feature type="short sequence motif" description="GXSXG" evidence="3">
    <location>
        <begin position="28"/>
        <end position="32"/>
    </location>
</feature>
<evidence type="ECO:0000313" key="6">
    <source>
        <dbReference type="Proteomes" id="UP000256572"/>
    </source>
</evidence>
<feature type="short sequence motif" description="DGA/G" evidence="3">
    <location>
        <begin position="202"/>
        <end position="204"/>
    </location>
</feature>
<keyword evidence="3" id="KW-0442">Lipid degradation</keyword>
<dbReference type="AlphaFoldDB" id="A0AAN1PG29"/>
<feature type="active site" description="Nucleophile" evidence="3">
    <location>
        <position position="30"/>
    </location>
</feature>
<name>A0AAN1PG29_9PROT</name>
<accession>A0AAN1PG29</accession>
<dbReference type="Gene3D" id="3.40.1090.10">
    <property type="entry name" value="Cytosolic phospholipase A2 catalytic domain"/>
    <property type="match status" value="1"/>
</dbReference>
<protein>
    <recommendedName>
        <fullName evidence="4">PNPLA domain-containing protein</fullName>
    </recommendedName>
</protein>
<dbReference type="SUPFAM" id="SSF52151">
    <property type="entry name" value="FabD/lysophospholipase-like"/>
    <property type="match status" value="1"/>
</dbReference>
<evidence type="ECO:0000313" key="5">
    <source>
        <dbReference type="EMBL" id="AXM99537.1"/>
    </source>
</evidence>
<reference evidence="5 6" key="2">
    <citation type="submission" date="2018-08" db="EMBL/GenBank/DDBJ databases">
        <title>Acetobacter oryzifermentans sp. nov., isolated from Korea traditional vinegar and reclassification of Acetobacter pasteurianus subsp. ascendens (Henneberg 1898) as Acetobacter ascendens comb. nov.</title>
        <authorList>
            <person name="Cho G.Y."/>
            <person name="Lee S.H."/>
        </authorList>
    </citation>
    <scope>NUCLEOTIDE SEQUENCE [LARGE SCALE GENOMIC DNA]</scope>
    <source>
        <strain evidence="5 6">SH</strain>
    </source>
</reference>
<evidence type="ECO:0000256" key="2">
    <source>
        <dbReference type="ARBA" id="ARBA00023098"/>
    </source>
</evidence>
<reference evidence="5 6" key="1">
    <citation type="submission" date="2017-09" db="EMBL/GenBank/DDBJ databases">
        <authorList>
            <person name="Kim K.H."/>
            <person name="Chun B.H."/>
            <person name="Han G.S."/>
            <person name="Hyun S.G."/>
            <person name="Jeon C.O."/>
        </authorList>
    </citation>
    <scope>NUCLEOTIDE SEQUENCE [LARGE SCALE GENOMIC DNA]</scope>
    <source>
        <strain evidence="5 6">SH</strain>
    </source>
</reference>
<organism evidence="5 6">
    <name type="scientific">Acetobacter pomorum</name>
    <dbReference type="NCBI Taxonomy" id="65959"/>
    <lineage>
        <taxon>Bacteria</taxon>
        <taxon>Pseudomonadati</taxon>
        <taxon>Pseudomonadota</taxon>
        <taxon>Alphaproteobacteria</taxon>
        <taxon>Acetobacterales</taxon>
        <taxon>Acetobacteraceae</taxon>
        <taxon>Acetobacter</taxon>
    </lineage>
</organism>
<dbReference type="Pfam" id="PF01734">
    <property type="entry name" value="Patatin"/>
    <property type="match status" value="1"/>
</dbReference>
<comment type="similarity">
    <text evidence="1">Belongs to the patatin family.</text>
</comment>
<gene>
    <name evidence="5" type="ORF">CJF59_02350</name>
</gene>
<dbReference type="InterPro" id="IPR002641">
    <property type="entry name" value="PNPLA_dom"/>
</dbReference>
<keyword evidence="3" id="KW-0378">Hydrolase</keyword>
<dbReference type="InterPro" id="IPR016035">
    <property type="entry name" value="Acyl_Trfase/lysoPLipase"/>
</dbReference>
<proteinExistence type="inferred from homology"/>
<dbReference type="GO" id="GO:0016042">
    <property type="term" value="P:lipid catabolic process"/>
    <property type="evidence" value="ECO:0007669"/>
    <property type="project" value="UniProtKB-UniRule"/>
</dbReference>
<dbReference type="PROSITE" id="PS51635">
    <property type="entry name" value="PNPLA"/>
    <property type="match status" value="1"/>
</dbReference>
<feature type="domain" description="PNPLA" evidence="4">
    <location>
        <begin position="1"/>
        <end position="215"/>
    </location>
</feature>
<evidence type="ECO:0000256" key="3">
    <source>
        <dbReference type="PROSITE-ProRule" id="PRU01161"/>
    </source>
</evidence>
<evidence type="ECO:0000259" key="4">
    <source>
        <dbReference type="PROSITE" id="PS51635"/>
    </source>
</evidence>
<keyword evidence="2 3" id="KW-0443">Lipid metabolism</keyword>
<dbReference type="GO" id="GO:0016787">
    <property type="term" value="F:hydrolase activity"/>
    <property type="evidence" value="ECO:0007669"/>
    <property type="project" value="UniProtKB-UniRule"/>
</dbReference>